<evidence type="ECO:0000313" key="2">
    <source>
        <dbReference type="Proteomes" id="UP000324832"/>
    </source>
</evidence>
<organism evidence="1 2">
    <name type="scientific">Leptidea sinapis</name>
    <dbReference type="NCBI Taxonomy" id="189913"/>
    <lineage>
        <taxon>Eukaryota</taxon>
        <taxon>Metazoa</taxon>
        <taxon>Ecdysozoa</taxon>
        <taxon>Arthropoda</taxon>
        <taxon>Hexapoda</taxon>
        <taxon>Insecta</taxon>
        <taxon>Pterygota</taxon>
        <taxon>Neoptera</taxon>
        <taxon>Endopterygota</taxon>
        <taxon>Lepidoptera</taxon>
        <taxon>Glossata</taxon>
        <taxon>Ditrysia</taxon>
        <taxon>Papilionoidea</taxon>
        <taxon>Pieridae</taxon>
        <taxon>Dismorphiinae</taxon>
        <taxon>Leptidea</taxon>
    </lineage>
</organism>
<dbReference type="InterPro" id="IPR019332">
    <property type="entry name" value="OSCP1"/>
</dbReference>
<dbReference type="EMBL" id="FZQP02001560">
    <property type="protein sequence ID" value="VVC93232.1"/>
    <property type="molecule type" value="Genomic_DNA"/>
</dbReference>
<dbReference type="PANTHER" id="PTHR21439">
    <property type="entry name" value="OXIDORED-NITRO DOMAIN-CONTAINING PROTEIN"/>
    <property type="match status" value="1"/>
</dbReference>
<sequence length="304" mass="34674">MSHFATPLIVVNLGCEMLYVIDQRLKTQNIPVDKSVKVLTDLVTVLLHPKLMEEIFLPQPVPAHNVIKQLLLDIAVSSIMRLDDYSMNRLWDLITMIFKWQISIARKQNAFDITRRHLKSVAMLVPDICSKQAIESTIIKFETLAKNISEDDYKSLFGTLVLWFSEYRTKISVLLRLGLQLKDGLFRSPSTIHPKLLKNLGDNIYTYDTKMKSIDDYDVQSSDGIEINCLLGLIKQSSSKESLNFIENITLNGTRKMESTGAIIEDIQISRKEKGDLNFIANIPKTTKEDLLQMLDGDILKEIN</sequence>
<protein>
    <submittedName>
        <fullName evidence="1">Uncharacterized protein</fullName>
    </submittedName>
</protein>
<proteinExistence type="predicted"/>
<dbReference type="GO" id="GO:0005886">
    <property type="term" value="C:plasma membrane"/>
    <property type="evidence" value="ECO:0007669"/>
    <property type="project" value="TreeGrafter"/>
</dbReference>
<dbReference type="AlphaFoldDB" id="A0A5E4Q6L8"/>
<keyword evidence="2" id="KW-1185">Reference proteome</keyword>
<dbReference type="Proteomes" id="UP000324832">
    <property type="component" value="Unassembled WGS sequence"/>
</dbReference>
<accession>A0A5E4Q6L8</accession>
<evidence type="ECO:0000313" key="1">
    <source>
        <dbReference type="EMBL" id="VVC93232.1"/>
    </source>
</evidence>
<name>A0A5E4Q6L8_9NEOP</name>
<gene>
    <name evidence="1" type="ORF">LSINAPIS_LOCUS5465</name>
</gene>
<dbReference type="PANTHER" id="PTHR21439:SF0">
    <property type="entry name" value="PROTEIN OSCP1"/>
    <property type="match status" value="1"/>
</dbReference>
<reference evidence="1 2" key="1">
    <citation type="submission" date="2017-07" db="EMBL/GenBank/DDBJ databases">
        <authorList>
            <person name="Talla V."/>
            <person name="Backstrom N."/>
        </authorList>
    </citation>
    <scope>NUCLEOTIDE SEQUENCE [LARGE SCALE GENOMIC DNA]</scope>
</reference>
<dbReference type="Pfam" id="PF10188">
    <property type="entry name" value="Oscp1"/>
    <property type="match status" value="1"/>
</dbReference>
<dbReference type="GO" id="GO:0005737">
    <property type="term" value="C:cytoplasm"/>
    <property type="evidence" value="ECO:0007669"/>
    <property type="project" value="TreeGrafter"/>
</dbReference>